<feature type="region of interest" description="Disordered" evidence="1">
    <location>
        <begin position="292"/>
        <end position="312"/>
    </location>
</feature>
<dbReference type="Pfam" id="PF16099">
    <property type="entry name" value="RMI1_C"/>
    <property type="match status" value="1"/>
</dbReference>
<evidence type="ECO:0000259" key="3">
    <source>
        <dbReference type="Pfam" id="PF16099"/>
    </source>
</evidence>
<dbReference type="GO" id="GO:0000712">
    <property type="term" value="P:resolution of meiotic recombination intermediates"/>
    <property type="evidence" value="ECO:0007669"/>
    <property type="project" value="TreeGrafter"/>
</dbReference>
<dbReference type="InterPro" id="IPR032199">
    <property type="entry name" value="RMI1_C"/>
</dbReference>
<accession>A0A8S3X0E3</accession>
<evidence type="ECO:0000259" key="2">
    <source>
        <dbReference type="Pfam" id="PF08585"/>
    </source>
</evidence>
<name>A0A8S3X0E3_PARAO</name>
<comment type="caution">
    <text evidence="4">The sequence shown here is derived from an EMBL/GenBank/DDBJ whole genome shotgun (WGS) entry which is preliminary data.</text>
</comment>
<dbReference type="SMART" id="SM01161">
    <property type="entry name" value="DUF1767"/>
    <property type="match status" value="1"/>
</dbReference>
<gene>
    <name evidence="4" type="ORF">PAPOLLO_LOCUS12656</name>
</gene>
<evidence type="ECO:0000313" key="5">
    <source>
        <dbReference type="Proteomes" id="UP000691718"/>
    </source>
</evidence>
<sequence length="509" mass="57547">MTQQLLVNSVRKYLESHHMFAVEEWLSGFVEYLMENDESCRENDVRNLAKEQWLLNDLKEICPGSLPANLRSQQKVTLNGRFVLQINKCIDIGTPAYQQYLKLQKVNTENIEATTNFEEKISSHRMIKLYLTDGVQEVSAIEYRPMRNLSCDITPGCKMLIKGPIECRRGMFLLTESNIELLGGEVQELVDTNSLACLLSAKLHLPVAVCQNKTINTYQDTNATHAQITASSYGRNCPTAEPTFEETFRPEARVNNQVLDTFVVNNQELDTFVEDDIDVDQLAAIEAQFTENPGKRPLTDNSSNPEKKAKMNPNTVVNSIDEYPEDEDFIIEDEDYIKEMEAKFDAHDRGVSDCVNKTPITLPKEPFVYIKQINELSVNEKSGKVFKVKGQIMKLLSKLSVGKDGWTLKCAIVDGTGSMDVDFTSDVLSKLVGFTPLEMNQIKKQMATKPELKEKAVSALQKAKECLQTLYCIIELTMLDGPKITGLIPFDGTHLDLLKKRQLFVESQF</sequence>
<dbReference type="GO" id="GO:0000724">
    <property type="term" value="P:double-strand break repair via homologous recombination"/>
    <property type="evidence" value="ECO:0007669"/>
    <property type="project" value="TreeGrafter"/>
</dbReference>
<dbReference type="Proteomes" id="UP000691718">
    <property type="component" value="Unassembled WGS sequence"/>
</dbReference>
<evidence type="ECO:0000313" key="4">
    <source>
        <dbReference type="EMBL" id="CAG4994617.1"/>
    </source>
</evidence>
<keyword evidence="5" id="KW-1185">Reference proteome</keyword>
<reference evidence="4" key="1">
    <citation type="submission" date="2021-04" db="EMBL/GenBank/DDBJ databases">
        <authorList>
            <person name="Tunstrom K."/>
        </authorList>
    </citation>
    <scope>NUCLEOTIDE SEQUENCE</scope>
</reference>
<dbReference type="AlphaFoldDB" id="A0A8S3X0E3"/>
<dbReference type="PANTHER" id="PTHR14790:SF15">
    <property type="entry name" value="RECQ-MEDIATED GENOME INSTABILITY PROTEIN 1"/>
    <property type="match status" value="1"/>
</dbReference>
<dbReference type="InterPro" id="IPR013894">
    <property type="entry name" value="RMI1_OB"/>
</dbReference>
<dbReference type="GO" id="GO:0016604">
    <property type="term" value="C:nuclear body"/>
    <property type="evidence" value="ECO:0007669"/>
    <property type="project" value="TreeGrafter"/>
</dbReference>
<dbReference type="EMBL" id="CAJQZP010000895">
    <property type="protein sequence ID" value="CAG4994617.1"/>
    <property type="molecule type" value="Genomic_DNA"/>
</dbReference>
<dbReference type="Pfam" id="PF08585">
    <property type="entry name" value="RMI1_N_C"/>
    <property type="match status" value="1"/>
</dbReference>
<dbReference type="GO" id="GO:0000166">
    <property type="term" value="F:nucleotide binding"/>
    <property type="evidence" value="ECO:0007669"/>
    <property type="project" value="InterPro"/>
</dbReference>
<dbReference type="GO" id="GO:0031422">
    <property type="term" value="C:RecQ family helicase-topoisomerase III complex"/>
    <property type="evidence" value="ECO:0007669"/>
    <property type="project" value="TreeGrafter"/>
</dbReference>
<organism evidence="4 5">
    <name type="scientific">Parnassius apollo</name>
    <name type="common">Apollo butterfly</name>
    <name type="synonym">Papilio apollo</name>
    <dbReference type="NCBI Taxonomy" id="110799"/>
    <lineage>
        <taxon>Eukaryota</taxon>
        <taxon>Metazoa</taxon>
        <taxon>Ecdysozoa</taxon>
        <taxon>Arthropoda</taxon>
        <taxon>Hexapoda</taxon>
        <taxon>Insecta</taxon>
        <taxon>Pterygota</taxon>
        <taxon>Neoptera</taxon>
        <taxon>Endopterygota</taxon>
        <taxon>Lepidoptera</taxon>
        <taxon>Glossata</taxon>
        <taxon>Ditrysia</taxon>
        <taxon>Papilionoidea</taxon>
        <taxon>Papilionidae</taxon>
        <taxon>Parnassiinae</taxon>
        <taxon>Parnassini</taxon>
        <taxon>Parnassius</taxon>
        <taxon>Parnassius</taxon>
    </lineage>
</organism>
<dbReference type="PANTHER" id="PTHR14790">
    <property type="entry name" value="RECQ-MEDIATED GENOME INSTABILITY PROTEIN 1 RMI1"/>
    <property type="match status" value="1"/>
</dbReference>
<dbReference type="OrthoDB" id="341511at2759"/>
<feature type="domain" description="RecQ mediated genome instability protein 1 OB-fold" evidence="2">
    <location>
        <begin position="66"/>
        <end position="193"/>
    </location>
</feature>
<proteinExistence type="predicted"/>
<feature type="domain" description="RecQ-mediated genome instability protein 1 C-terminal OB-fold" evidence="3">
    <location>
        <begin position="365"/>
        <end position="501"/>
    </location>
</feature>
<protein>
    <submittedName>
        <fullName evidence="4">(apollo) hypothetical protein</fullName>
    </submittedName>
</protein>
<evidence type="ECO:0000256" key="1">
    <source>
        <dbReference type="SAM" id="MobiDB-lite"/>
    </source>
</evidence>